<proteinExistence type="inferred from homology"/>
<evidence type="ECO:0000256" key="3">
    <source>
        <dbReference type="ARBA" id="ARBA00023125"/>
    </source>
</evidence>
<evidence type="ECO:0000313" key="6">
    <source>
        <dbReference type="EMBL" id="ATQ76226.1"/>
    </source>
</evidence>
<dbReference type="Gene3D" id="3.40.190.290">
    <property type="match status" value="1"/>
</dbReference>
<keyword evidence="4" id="KW-0804">Transcription</keyword>
<dbReference type="InterPro" id="IPR036390">
    <property type="entry name" value="WH_DNA-bd_sf"/>
</dbReference>
<dbReference type="AlphaFoldDB" id="A0A2D2DML4"/>
<protein>
    <submittedName>
        <fullName evidence="6">LysR family transcriptional regulator</fullName>
    </submittedName>
</protein>
<name>A0A2D2DML4_9BURK</name>
<organism evidence="6 7">
    <name type="scientific">Massilia violaceinigra</name>
    <dbReference type="NCBI Taxonomy" id="2045208"/>
    <lineage>
        <taxon>Bacteria</taxon>
        <taxon>Pseudomonadati</taxon>
        <taxon>Pseudomonadota</taxon>
        <taxon>Betaproteobacteria</taxon>
        <taxon>Burkholderiales</taxon>
        <taxon>Oxalobacteraceae</taxon>
        <taxon>Telluria group</taxon>
        <taxon>Massilia</taxon>
    </lineage>
</organism>
<keyword evidence="2" id="KW-0805">Transcription regulation</keyword>
<evidence type="ECO:0000256" key="4">
    <source>
        <dbReference type="ARBA" id="ARBA00023163"/>
    </source>
</evidence>
<reference evidence="6" key="1">
    <citation type="submission" date="2017-10" db="EMBL/GenBank/DDBJ databases">
        <title>Massilia psychrophilum sp. nov., a novel purple-pigmented bacterium isolated from Tianshan glacier, Xinjiang Municipality, China.</title>
        <authorList>
            <person name="Wang H."/>
        </authorList>
    </citation>
    <scope>NUCLEOTIDE SEQUENCE [LARGE SCALE GENOMIC DNA]</scope>
    <source>
        <strain evidence="6">B2</strain>
    </source>
</reference>
<dbReference type="SUPFAM" id="SSF46785">
    <property type="entry name" value="Winged helix' DNA-binding domain"/>
    <property type="match status" value="1"/>
</dbReference>
<dbReference type="FunFam" id="1.10.10.10:FF:000001">
    <property type="entry name" value="LysR family transcriptional regulator"/>
    <property type="match status" value="1"/>
</dbReference>
<dbReference type="InterPro" id="IPR000847">
    <property type="entry name" value="LysR_HTH_N"/>
</dbReference>
<evidence type="ECO:0000256" key="2">
    <source>
        <dbReference type="ARBA" id="ARBA00023015"/>
    </source>
</evidence>
<accession>A0A2D2DML4</accession>
<dbReference type="GO" id="GO:0003700">
    <property type="term" value="F:DNA-binding transcription factor activity"/>
    <property type="evidence" value="ECO:0007669"/>
    <property type="project" value="InterPro"/>
</dbReference>
<evidence type="ECO:0000313" key="7">
    <source>
        <dbReference type="Proteomes" id="UP000229897"/>
    </source>
</evidence>
<dbReference type="RefSeq" id="WP_099876744.1">
    <property type="nucleotide sequence ID" value="NZ_CP024608.1"/>
</dbReference>
<feature type="domain" description="HTH lysR-type" evidence="5">
    <location>
        <begin position="4"/>
        <end position="61"/>
    </location>
</feature>
<gene>
    <name evidence="6" type="ORF">CR152_18045</name>
</gene>
<dbReference type="PANTHER" id="PTHR30537">
    <property type="entry name" value="HTH-TYPE TRANSCRIPTIONAL REGULATOR"/>
    <property type="match status" value="1"/>
</dbReference>
<keyword evidence="3" id="KW-0238">DNA-binding</keyword>
<comment type="similarity">
    <text evidence="1">Belongs to the LysR transcriptional regulatory family.</text>
</comment>
<dbReference type="GO" id="GO:0043565">
    <property type="term" value="F:sequence-specific DNA binding"/>
    <property type="evidence" value="ECO:0007669"/>
    <property type="project" value="TreeGrafter"/>
</dbReference>
<dbReference type="Proteomes" id="UP000229897">
    <property type="component" value="Chromosome"/>
</dbReference>
<dbReference type="KEGG" id="mass:CR152_18045"/>
<dbReference type="Gene3D" id="1.10.10.10">
    <property type="entry name" value="Winged helix-like DNA-binding domain superfamily/Winged helix DNA-binding domain"/>
    <property type="match status" value="1"/>
</dbReference>
<dbReference type="EMBL" id="CP024608">
    <property type="protein sequence ID" value="ATQ76226.1"/>
    <property type="molecule type" value="Genomic_DNA"/>
</dbReference>
<dbReference type="GO" id="GO:0006351">
    <property type="term" value="P:DNA-templated transcription"/>
    <property type="evidence" value="ECO:0007669"/>
    <property type="project" value="TreeGrafter"/>
</dbReference>
<dbReference type="CDD" id="cd08474">
    <property type="entry name" value="PBP2_CrgA_like_5"/>
    <property type="match status" value="1"/>
</dbReference>
<dbReference type="OrthoDB" id="9813056at2"/>
<dbReference type="InterPro" id="IPR036388">
    <property type="entry name" value="WH-like_DNA-bd_sf"/>
</dbReference>
<evidence type="ECO:0000259" key="5">
    <source>
        <dbReference type="PROSITE" id="PS50931"/>
    </source>
</evidence>
<dbReference type="PROSITE" id="PS50931">
    <property type="entry name" value="HTH_LYSR"/>
    <property type="match status" value="1"/>
</dbReference>
<dbReference type="InterPro" id="IPR058163">
    <property type="entry name" value="LysR-type_TF_proteobact-type"/>
</dbReference>
<keyword evidence="7" id="KW-1185">Reference proteome</keyword>
<evidence type="ECO:0000256" key="1">
    <source>
        <dbReference type="ARBA" id="ARBA00009437"/>
    </source>
</evidence>
<sequence>MTLINLDALSAFADIVRCGSFRAAAAERAVTPSALSHAMTKLERDLGVRLLRRTTRAVTPTDAGKRLLARAKPALDDIAGALEELNEVRDTPSGRLRITAPRMAASTVLARALPSFARAYPRIALEISVDDGFQDLAANGFDAGIRLGEALQPNMVAVPISAPVAMAVVAAPAYLEVHPAPVSPEDLAAHACIELRLLSSGTLYGWEFERGTQKRVVNVGGRLLMDDQELIVRAAMDGLGLAYSALDYVAPHIEQGRLRRVLADWTPEGPGFYLYYPSRKHLPAALRALIEHLRYSA</sequence>
<dbReference type="Pfam" id="PF03466">
    <property type="entry name" value="LysR_substrate"/>
    <property type="match status" value="1"/>
</dbReference>
<dbReference type="PANTHER" id="PTHR30537:SF1">
    <property type="entry name" value="HTH-TYPE TRANSCRIPTIONAL REGULATOR PGRR"/>
    <property type="match status" value="1"/>
</dbReference>
<dbReference type="SUPFAM" id="SSF53850">
    <property type="entry name" value="Periplasmic binding protein-like II"/>
    <property type="match status" value="1"/>
</dbReference>
<dbReference type="InterPro" id="IPR005119">
    <property type="entry name" value="LysR_subst-bd"/>
</dbReference>
<dbReference type="Pfam" id="PF00126">
    <property type="entry name" value="HTH_1"/>
    <property type="match status" value="1"/>
</dbReference>